<name>A0A1Z4EIB6_9MYCO</name>
<evidence type="ECO:0000313" key="1">
    <source>
        <dbReference type="EMBL" id="BAX92656.1"/>
    </source>
</evidence>
<organism evidence="1 2">
    <name type="scientific">Mycobacterium shigaense</name>
    <dbReference type="NCBI Taxonomy" id="722731"/>
    <lineage>
        <taxon>Bacteria</taxon>
        <taxon>Bacillati</taxon>
        <taxon>Actinomycetota</taxon>
        <taxon>Actinomycetes</taxon>
        <taxon>Mycobacteriales</taxon>
        <taxon>Mycobacteriaceae</taxon>
        <taxon>Mycobacterium</taxon>
        <taxon>Mycobacterium simiae complex</taxon>
    </lineage>
</organism>
<dbReference type="EMBL" id="AP018164">
    <property type="protein sequence ID" value="BAX92656.1"/>
    <property type="molecule type" value="Genomic_DNA"/>
</dbReference>
<dbReference type="AlphaFoldDB" id="A0A1Z4EIB6"/>
<protein>
    <recommendedName>
        <fullName evidence="3">Aminoglycoside phosphotransferase domain-containing protein</fullName>
    </recommendedName>
</protein>
<keyword evidence="2" id="KW-1185">Reference proteome</keyword>
<dbReference type="KEGG" id="mshg:MSG_02512"/>
<evidence type="ECO:0000313" key="2">
    <source>
        <dbReference type="Proteomes" id="UP000217736"/>
    </source>
</evidence>
<dbReference type="OrthoDB" id="4602230at2"/>
<gene>
    <name evidence="1" type="ORF">MSG_02512</name>
</gene>
<dbReference type="RefSeq" id="WP_096439993.1">
    <property type="nucleotide sequence ID" value="NZ_AP018164.1"/>
</dbReference>
<accession>A0A1Z4EIB6</accession>
<proteinExistence type="predicted"/>
<reference evidence="2" key="1">
    <citation type="submission" date="2017-06" db="EMBL/GenBank/DDBJ databases">
        <title>Complete Genome Sequence of Mycobacterium shigaense.</title>
        <authorList>
            <person name="Fukano H."/>
            <person name="Yoshida M."/>
            <person name="Kazumi Y."/>
            <person name="Ogura Y."/>
            <person name="Mitarai S."/>
            <person name="Hayashi T."/>
            <person name="Hoshino Y."/>
        </authorList>
    </citation>
    <scope>NUCLEOTIDE SEQUENCE [LARGE SCALE GENOMIC DNA]</scope>
    <source>
        <strain evidence="2">UN-152</strain>
    </source>
</reference>
<evidence type="ECO:0008006" key="3">
    <source>
        <dbReference type="Google" id="ProtNLM"/>
    </source>
</evidence>
<sequence length="179" mass="20052">MRIARHEHVVVQQPAADADYVALCRWNANIDNAWFWCDPGGILRCGLMDWGCVGQMNLGMAIWGALSAAETGMWDNHFGELRRLFVAEVHRCGGPELDADRLRRHTLLYAAAMGVAWLLDVPALTRKRFGADAPHDRRDPRIRDDESLRAPLQMLSNLLSAWERHGVGDLLDAVAAEAR</sequence>
<dbReference type="Proteomes" id="UP000217736">
    <property type="component" value="Chromosome"/>
</dbReference>